<dbReference type="EMBL" id="CM026428">
    <property type="protein sequence ID" value="KAG0566448.1"/>
    <property type="molecule type" value="Genomic_DNA"/>
</dbReference>
<dbReference type="AlphaFoldDB" id="A0A8T0H895"/>
<organism evidence="2 3">
    <name type="scientific">Ceratodon purpureus</name>
    <name type="common">Fire moss</name>
    <name type="synonym">Dicranum purpureum</name>
    <dbReference type="NCBI Taxonomy" id="3225"/>
    <lineage>
        <taxon>Eukaryota</taxon>
        <taxon>Viridiplantae</taxon>
        <taxon>Streptophyta</taxon>
        <taxon>Embryophyta</taxon>
        <taxon>Bryophyta</taxon>
        <taxon>Bryophytina</taxon>
        <taxon>Bryopsida</taxon>
        <taxon>Dicranidae</taxon>
        <taxon>Pseudoditrichales</taxon>
        <taxon>Ditrichaceae</taxon>
        <taxon>Ceratodon</taxon>
    </lineage>
</organism>
<proteinExistence type="predicted"/>
<feature type="chain" id="PRO_5035892503" description="Secreted protein" evidence="1">
    <location>
        <begin position="21"/>
        <end position="53"/>
    </location>
</feature>
<dbReference type="Proteomes" id="UP000822688">
    <property type="component" value="Chromosome 7"/>
</dbReference>
<keyword evidence="3" id="KW-1185">Reference proteome</keyword>
<feature type="signal peptide" evidence="1">
    <location>
        <begin position="1"/>
        <end position="20"/>
    </location>
</feature>
<name>A0A8T0H895_CERPU</name>
<evidence type="ECO:0000313" key="3">
    <source>
        <dbReference type="Proteomes" id="UP000822688"/>
    </source>
</evidence>
<evidence type="ECO:0008006" key="4">
    <source>
        <dbReference type="Google" id="ProtNLM"/>
    </source>
</evidence>
<protein>
    <recommendedName>
        <fullName evidence="4">Secreted protein</fullName>
    </recommendedName>
</protein>
<evidence type="ECO:0000313" key="2">
    <source>
        <dbReference type="EMBL" id="KAG0566448.1"/>
    </source>
</evidence>
<gene>
    <name evidence="2" type="ORF">KC19_7G064700</name>
</gene>
<accession>A0A8T0H895</accession>
<keyword evidence="1" id="KW-0732">Signal</keyword>
<comment type="caution">
    <text evidence="2">The sequence shown here is derived from an EMBL/GenBank/DDBJ whole genome shotgun (WGS) entry which is preliminary data.</text>
</comment>
<reference evidence="2" key="1">
    <citation type="submission" date="2020-06" db="EMBL/GenBank/DDBJ databases">
        <title>WGS assembly of Ceratodon purpureus strain R40.</title>
        <authorList>
            <person name="Carey S.B."/>
            <person name="Jenkins J."/>
            <person name="Shu S."/>
            <person name="Lovell J.T."/>
            <person name="Sreedasyam A."/>
            <person name="Maumus F."/>
            <person name="Tiley G.P."/>
            <person name="Fernandez-Pozo N."/>
            <person name="Barry K."/>
            <person name="Chen C."/>
            <person name="Wang M."/>
            <person name="Lipzen A."/>
            <person name="Daum C."/>
            <person name="Saski C.A."/>
            <person name="Payton A.C."/>
            <person name="Mcbreen J.C."/>
            <person name="Conrad R.E."/>
            <person name="Kollar L.M."/>
            <person name="Olsson S."/>
            <person name="Huttunen S."/>
            <person name="Landis J.B."/>
            <person name="Wickett N.J."/>
            <person name="Johnson M.G."/>
            <person name="Rensing S.A."/>
            <person name="Grimwood J."/>
            <person name="Schmutz J."/>
            <person name="Mcdaniel S.F."/>
        </authorList>
    </citation>
    <scope>NUCLEOTIDE SEQUENCE</scope>
    <source>
        <strain evidence="2">R40</strain>
    </source>
</reference>
<evidence type="ECO:0000256" key="1">
    <source>
        <dbReference type="SAM" id="SignalP"/>
    </source>
</evidence>
<sequence>MLCSLLALLCSCTELRIFLAMCCAHLLGRFYSSCEYLEPLRDTNALTKYHSRV</sequence>